<dbReference type="Pfam" id="PF00293">
    <property type="entry name" value="NUDIX"/>
    <property type="match status" value="1"/>
</dbReference>
<evidence type="ECO:0000313" key="2">
    <source>
        <dbReference type="EMBL" id="SPQ98282.1"/>
    </source>
</evidence>
<dbReference type="InterPro" id="IPR000086">
    <property type="entry name" value="NUDIX_hydrolase_dom"/>
</dbReference>
<geneLocation type="mitochondrion" evidence="2"/>
<protein>
    <recommendedName>
        <fullName evidence="1">Nudix hydrolase domain-containing protein</fullName>
    </recommendedName>
</protein>
<dbReference type="EMBL" id="OVEO01000009">
    <property type="protein sequence ID" value="SPQ98282.1"/>
    <property type="molecule type" value="Genomic_DNA"/>
</dbReference>
<sequence length="315" mass="35989">MRRAHSISRLYRRMSSFAPESIDQMTQFMDAALRCRRAERDSKQSIELFLSPRLDSILLRYRDIQADIPCQSPYRFPQTERELLDVIGGNYDAIRLMGAALSLEPNACVLIFGDLDDVQRVCDLCRFTRSEGPRHAFPVHTSWRPSYIVSHVKRHFPDIQKVKLSHRLGLLNRVRRHLPDQWFLVVMERPDRSKGRSAWEVSFPGGKRMLGESALYCTIREMREEVGLECDLSRIDSYPPVRVYMDSKFCGFLMEPGHLCRSLPAPSRARDLPDVIGHDPPHPRNTADDDPVLDAHDTAVVIAVNAGPAAAIQQI</sequence>
<dbReference type="SUPFAM" id="SSF55811">
    <property type="entry name" value="Nudix"/>
    <property type="match status" value="1"/>
</dbReference>
<dbReference type="AlphaFoldDB" id="A0A3P3YDR6"/>
<proteinExistence type="predicted"/>
<dbReference type="Gene3D" id="3.90.79.10">
    <property type="entry name" value="Nucleoside Triphosphate Pyrophosphohydrolase"/>
    <property type="match status" value="1"/>
</dbReference>
<accession>A0A3P3YDR6</accession>
<evidence type="ECO:0000259" key="1">
    <source>
        <dbReference type="Pfam" id="PF00293"/>
    </source>
</evidence>
<dbReference type="InterPro" id="IPR015797">
    <property type="entry name" value="NUDIX_hydrolase-like_dom_sf"/>
</dbReference>
<dbReference type="Proteomes" id="UP000290189">
    <property type="component" value="Unassembled WGS sequence"/>
</dbReference>
<keyword evidence="2" id="KW-0496">Mitochondrion</keyword>
<evidence type="ECO:0000313" key="3">
    <source>
        <dbReference type="Proteomes" id="UP000290189"/>
    </source>
</evidence>
<organism evidence="2 3">
    <name type="scientific">Plasmodiophora brassicae</name>
    <name type="common">Clubroot disease agent</name>
    <dbReference type="NCBI Taxonomy" id="37360"/>
    <lineage>
        <taxon>Eukaryota</taxon>
        <taxon>Sar</taxon>
        <taxon>Rhizaria</taxon>
        <taxon>Endomyxa</taxon>
        <taxon>Phytomyxea</taxon>
        <taxon>Plasmodiophorida</taxon>
        <taxon>Plasmodiophoridae</taxon>
        <taxon>Plasmodiophora</taxon>
    </lineage>
</organism>
<name>A0A3P3YDR6_PLABS</name>
<feature type="domain" description="Nudix hydrolase" evidence="1">
    <location>
        <begin position="184"/>
        <end position="244"/>
    </location>
</feature>
<reference evidence="2 3" key="1">
    <citation type="submission" date="2018-03" db="EMBL/GenBank/DDBJ databases">
        <authorList>
            <person name="Fogelqvist J."/>
        </authorList>
    </citation>
    <scope>NUCLEOTIDE SEQUENCE [LARGE SCALE GENOMIC DNA]</scope>
</reference>
<gene>
    <name evidence="2" type="ORF">PLBR_LOCUS5497</name>
</gene>